<dbReference type="EMBL" id="QFKX01000002">
    <property type="protein sequence ID" value="PWH06984.1"/>
    <property type="molecule type" value="Genomic_DNA"/>
</dbReference>
<dbReference type="InterPro" id="IPR001761">
    <property type="entry name" value="Peripla_BP/Lac1_sug-bd_dom"/>
</dbReference>
<evidence type="ECO:0000256" key="3">
    <source>
        <dbReference type="ARBA" id="ARBA00023163"/>
    </source>
</evidence>
<evidence type="ECO:0000256" key="1">
    <source>
        <dbReference type="ARBA" id="ARBA00023015"/>
    </source>
</evidence>
<gene>
    <name evidence="5" type="ORF">DEO23_04550</name>
</gene>
<name>A0A2U2RMI2_9MICO</name>
<comment type="caution">
    <text evidence="5">The sequence shown here is derived from an EMBL/GenBank/DDBJ whole genome shotgun (WGS) entry which is preliminary data.</text>
</comment>
<dbReference type="Gene3D" id="3.40.50.2300">
    <property type="match status" value="2"/>
</dbReference>
<dbReference type="PROSITE" id="PS50932">
    <property type="entry name" value="HTH_LACI_2"/>
    <property type="match status" value="1"/>
</dbReference>
<feature type="domain" description="HTH lacI-type" evidence="4">
    <location>
        <begin position="1"/>
        <end position="53"/>
    </location>
</feature>
<dbReference type="SMART" id="SM00354">
    <property type="entry name" value="HTH_LACI"/>
    <property type="match status" value="1"/>
</dbReference>
<reference evidence="5 6" key="1">
    <citation type="submission" date="2018-05" db="EMBL/GenBank/DDBJ databases">
        <title>Brachybacterium sp. M1HQ-2T, whole genome shotgun sequence.</title>
        <authorList>
            <person name="Tuo L."/>
        </authorList>
    </citation>
    <scope>NUCLEOTIDE SEQUENCE [LARGE SCALE GENOMIC DNA]</scope>
    <source>
        <strain evidence="5 6">M1HQ-2</strain>
    </source>
</reference>
<dbReference type="SUPFAM" id="SSF53822">
    <property type="entry name" value="Periplasmic binding protein-like I"/>
    <property type="match status" value="1"/>
</dbReference>
<dbReference type="PROSITE" id="PS00356">
    <property type="entry name" value="HTH_LACI_1"/>
    <property type="match status" value="1"/>
</dbReference>
<dbReference type="Pfam" id="PF00532">
    <property type="entry name" value="Peripla_BP_1"/>
    <property type="match status" value="1"/>
</dbReference>
<accession>A0A2U2RMI2</accession>
<dbReference type="GO" id="GO:0000976">
    <property type="term" value="F:transcription cis-regulatory region binding"/>
    <property type="evidence" value="ECO:0007669"/>
    <property type="project" value="TreeGrafter"/>
</dbReference>
<dbReference type="CDD" id="cd01392">
    <property type="entry name" value="HTH_LacI"/>
    <property type="match status" value="1"/>
</dbReference>
<evidence type="ECO:0000259" key="4">
    <source>
        <dbReference type="PROSITE" id="PS50932"/>
    </source>
</evidence>
<evidence type="ECO:0000313" key="5">
    <source>
        <dbReference type="EMBL" id="PWH06984.1"/>
    </source>
</evidence>
<dbReference type="InterPro" id="IPR010982">
    <property type="entry name" value="Lambda_DNA-bd_dom_sf"/>
</dbReference>
<keyword evidence="6" id="KW-1185">Reference proteome</keyword>
<proteinExistence type="predicted"/>
<dbReference type="InterPro" id="IPR000843">
    <property type="entry name" value="HTH_LacI"/>
</dbReference>
<evidence type="ECO:0000313" key="6">
    <source>
        <dbReference type="Proteomes" id="UP000245590"/>
    </source>
</evidence>
<sequence length="330" mass="34470">MKDVARAAGVSVGTVSNVLNRPGIVSEDRRARVEQAIASLGYVRNDAARQLKMGRSRTVGAIVLDSTNPFYAELVHGMEAAAEDSGLAVIVGSSGNRAEREELYLSLFEEQRVRGILLASAGAGSEVVRGIIERGTPVVTVEDEGAVSGGSTVSVDDVEGGGLALRHLLEGGSQRPAMVYARSDLHQVAARIDGARAAAAAAGVELELIEAEDLDVLAGRAAGAQVAARSPANRPDGVFCVNDLVAVGMMQAFVYEGRIAVPDDVAMVGYDDIAFARSTVVPLTSIAQPADLMGRTALALLEEKIVGGPGAEDRHVRFSPELVRRESSRG</sequence>
<dbReference type="OrthoDB" id="37081at2"/>
<dbReference type="GO" id="GO:0003700">
    <property type="term" value="F:DNA-binding transcription factor activity"/>
    <property type="evidence" value="ECO:0007669"/>
    <property type="project" value="TreeGrafter"/>
</dbReference>
<keyword evidence="1" id="KW-0805">Transcription regulation</keyword>
<keyword evidence="2" id="KW-0238">DNA-binding</keyword>
<dbReference type="SUPFAM" id="SSF47413">
    <property type="entry name" value="lambda repressor-like DNA-binding domains"/>
    <property type="match status" value="1"/>
</dbReference>
<dbReference type="PANTHER" id="PTHR30146">
    <property type="entry name" value="LACI-RELATED TRANSCRIPTIONAL REPRESSOR"/>
    <property type="match status" value="1"/>
</dbReference>
<organism evidence="5 6">
    <name type="scientific">Brachybacterium endophyticum</name>
    <dbReference type="NCBI Taxonomy" id="2182385"/>
    <lineage>
        <taxon>Bacteria</taxon>
        <taxon>Bacillati</taxon>
        <taxon>Actinomycetota</taxon>
        <taxon>Actinomycetes</taxon>
        <taxon>Micrococcales</taxon>
        <taxon>Dermabacteraceae</taxon>
        <taxon>Brachybacterium</taxon>
    </lineage>
</organism>
<dbReference type="AlphaFoldDB" id="A0A2U2RMI2"/>
<dbReference type="PANTHER" id="PTHR30146:SF109">
    <property type="entry name" value="HTH-TYPE TRANSCRIPTIONAL REGULATOR GALS"/>
    <property type="match status" value="1"/>
</dbReference>
<keyword evidence="3" id="KW-0804">Transcription</keyword>
<dbReference type="Gene3D" id="1.10.260.40">
    <property type="entry name" value="lambda repressor-like DNA-binding domains"/>
    <property type="match status" value="1"/>
</dbReference>
<dbReference type="Pfam" id="PF00356">
    <property type="entry name" value="LacI"/>
    <property type="match status" value="1"/>
</dbReference>
<dbReference type="Proteomes" id="UP000245590">
    <property type="component" value="Unassembled WGS sequence"/>
</dbReference>
<protein>
    <submittedName>
        <fullName evidence="5">LacI family transcriptional regulator</fullName>
    </submittedName>
</protein>
<evidence type="ECO:0000256" key="2">
    <source>
        <dbReference type="ARBA" id="ARBA00023125"/>
    </source>
</evidence>
<dbReference type="InterPro" id="IPR028082">
    <property type="entry name" value="Peripla_BP_I"/>
</dbReference>